<evidence type="ECO:0000256" key="4">
    <source>
        <dbReference type="ARBA" id="ARBA00023163"/>
    </source>
</evidence>
<comment type="similarity">
    <text evidence="1">Belongs to the phage antitermination Q type 1 family.</text>
</comment>
<sequence length="143" mass="16242">MRDIQQVLERWGAWAASDSSGVDYSRVAAGFKGLLPQGSSNRVLCSDEDGLIIEKCLSRLKDKRPSEYSLLVMHYLYRTSKRKLARHRKCDEKIIRVECQMAEGFIDGCLSMLDVRLDMDPEVEIPREGQKTLSRSAKLSVTC</sequence>
<keyword evidence="2" id="KW-0805">Transcription regulation</keyword>
<reference evidence="5 6" key="1">
    <citation type="submission" date="2016-02" db="EMBL/GenBank/DDBJ databases">
        <title>Species-wide whole genome sequencing reveals diversity, host range in Lonsdalea quercina.</title>
        <authorList>
            <person name="Li Y."/>
        </authorList>
    </citation>
    <scope>NUCLEOTIDE SEQUENCE [LARGE SCALE GENOMIC DNA]</scope>
    <source>
        <strain evidence="5 6">CFCC 12721</strain>
    </source>
</reference>
<accession>A0ABX9EX16</accession>
<evidence type="ECO:0000256" key="2">
    <source>
        <dbReference type="ARBA" id="ARBA00023015"/>
    </source>
</evidence>
<name>A0ABX9EX16_9GAMM</name>
<evidence type="ECO:0000256" key="3">
    <source>
        <dbReference type="ARBA" id="ARBA00023125"/>
    </source>
</evidence>
<organism evidence="5 6">
    <name type="scientific">Lonsdalea populi</name>
    <dbReference type="NCBI Taxonomy" id="1172565"/>
    <lineage>
        <taxon>Bacteria</taxon>
        <taxon>Pseudomonadati</taxon>
        <taxon>Pseudomonadota</taxon>
        <taxon>Gammaproteobacteria</taxon>
        <taxon>Enterobacterales</taxon>
        <taxon>Pectobacteriaceae</taxon>
        <taxon>Lonsdalea</taxon>
    </lineage>
</organism>
<keyword evidence="4" id="KW-0804">Transcription</keyword>
<evidence type="ECO:0000313" key="5">
    <source>
        <dbReference type="EMBL" id="RAT38301.1"/>
    </source>
</evidence>
<evidence type="ECO:0000256" key="1">
    <source>
        <dbReference type="ARBA" id="ARBA00010234"/>
    </source>
</evidence>
<comment type="caution">
    <text evidence="5">The sequence shown here is derived from an EMBL/GenBank/DDBJ whole genome shotgun (WGS) entry which is preliminary data.</text>
</comment>
<keyword evidence="6" id="KW-1185">Reference proteome</keyword>
<dbReference type="Proteomes" id="UP000250186">
    <property type="component" value="Unassembled WGS sequence"/>
</dbReference>
<gene>
    <name evidence="5" type="ORF">AU492_00565</name>
</gene>
<dbReference type="RefSeq" id="WP_112092062.1">
    <property type="nucleotide sequence ID" value="NZ_LUSR01000001.1"/>
</dbReference>
<dbReference type="InterPro" id="IPR010534">
    <property type="entry name" value="Phage_933W_GpQ"/>
</dbReference>
<proteinExistence type="inferred from homology"/>
<keyword evidence="3" id="KW-0238">DNA-binding</keyword>
<dbReference type="Pfam" id="PF06530">
    <property type="entry name" value="Phage_antitermQ"/>
    <property type="match status" value="1"/>
</dbReference>
<evidence type="ECO:0000313" key="6">
    <source>
        <dbReference type="Proteomes" id="UP000250186"/>
    </source>
</evidence>
<dbReference type="EMBL" id="LUSW01000001">
    <property type="protein sequence ID" value="RAT38301.1"/>
    <property type="molecule type" value="Genomic_DNA"/>
</dbReference>
<protein>
    <submittedName>
        <fullName evidence="5">Antitermination protein Q</fullName>
    </submittedName>
</protein>